<evidence type="ECO:0000256" key="1">
    <source>
        <dbReference type="PROSITE-ProRule" id="PRU00042"/>
    </source>
</evidence>
<sequence>MPKCSYCNRIFNDRQALGNHMRKHTYDSDDEYLPSQNSQNQMVYSDSQNPIDISTPNFRDQSLPNENMETNDQENSTGMQHFDVHLTSTSDMSDDNSLNTDSLALLDVESVESNEEPVEPVEEPIESDDESVASDLSYITDVSINEYIEYDAIFNETPDDLIEILQEFPSEEYAEFMYMITRFRVPDSLGNAFIQFFNKYSKRNDKPLPSTTLAGRIFMENLQLPNFGWRRETIFEYKEREYIFEYRTVLDGIQQILTNKNITEDFIFKYKSSIENVNTNH</sequence>
<keyword evidence="1" id="KW-0479">Metal-binding</keyword>
<gene>
    <name evidence="4" type="ORF">CHRIB12_LOCUS1089</name>
</gene>
<reference evidence="4" key="1">
    <citation type="submission" date="2020-05" db="EMBL/GenBank/DDBJ databases">
        <authorList>
            <person name="Rincon C."/>
            <person name="Sanders R I."/>
            <person name="Robbins C."/>
            <person name="Chaturvedi A."/>
        </authorList>
    </citation>
    <scope>NUCLEOTIDE SEQUENCE</scope>
    <source>
        <strain evidence="4">CHB12</strain>
    </source>
</reference>
<organism evidence="4 5">
    <name type="scientific">Rhizophagus irregularis</name>
    <dbReference type="NCBI Taxonomy" id="588596"/>
    <lineage>
        <taxon>Eukaryota</taxon>
        <taxon>Fungi</taxon>
        <taxon>Fungi incertae sedis</taxon>
        <taxon>Mucoromycota</taxon>
        <taxon>Glomeromycotina</taxon>
        <taxon>Glomeromycetes</taxon>
        <taxon>Glomerales</taxon>
        <taxon>Glomeraceae</taxon>
        <taxon>Rhizophagus</taxon>
    </lineage>
</organism>
<dbReference type="Proteomes" id="UP000684084">
    <property type="component" value="Unassembled WGS sequence"/>
</dbReference>
<evidence type="ECO:0000313" key="4">
    <source>
        <dbReference type="EMBL" id="CAB5304090.1"/>
    </source>
</evidence>
<protein>
    <recommendedName>
        <fullName evidence="3">C2H2-type domain-containing protein</fullName>
    </recommendedName>
</protein>
<dbReference type="PROSITE" id="PS50157">
    <property type="entry name" value="ZINC_FINGER_C2H2_2"/>
    <property type="match status" value="1"/>
</dbReference>
<dbReference type="VEuPathDB" id="FungiDB:RhiirFUN_020518"/>
<keyword evidence="1" id="KW-0862">Zinc</keyword>
<keyword evidence="1" id="KW-0863">Zinc-finger</keyword>
<feature type="domain" description="C2H2-type" evidence="3">
    <location>
        <begin position="2"/>
        <end position="29"/>
    </location>
</feature>
<feature type="region of interest" description="Disordered" evidence="2">
    <location>
        <begin position="54"/>
        <end position="75"/>
    </location>
</feature>
<dbReference type="PROSITE" id="PS00028">
    <property type="entry name" value="ZINC_FINGER_C2H2_1"/>
    <property type="match status" value="1"/>
</dbReference>
<dbReference type="GO" id="GO:0008270">
    <property type="term" value="F:zinc ion binding"/>
    <property type="evidence" value="ECO:0007669"/>
    <property type="project" value="UniProtKB-KW"/>
</dbReference>
<dbReference type="InterPro" id="IPR013087">
    <property type="entry name" value="Znf_C2H2_type"/>
</dbReference>
<evidence type="ECO:0000256" key="2">
    <source>
        <dbReference type="SAM" id="MobiDB-lite"/>
    </source>
</evidence>
<dbReference type="OrthoDB" id="2355853at2759"/>
<feature type="region of interest" description="Disordered" evidence="2">
    <location>
        <begin position="110"/>
        <end position="132"/>
    </location>
</feature>
<evidence type="ECO:0000313" key="5">
    <source>
        <dbReference type="Proteomes" id="UP000684084"/>
    </source>
</evidence>
<accession>A0A915YQ63</accession>
<evidence type="ECO:0000259" key="3">
    <source>
        <dbReference type="PROSITE" id="PS50157"/>
    </source>
</evidence>
<name>A0A915YQ63_9GLOM</name>
<dbReference type="EMBL" id="CAGKOT010000001">
    <property type="protein sequence ID" value="CAB5304090.1"/>
    <property type="molecule type" value="Genomic_DNA"/>
</dbReference>
<comment type="caution">
    <text evidence="4">The sequence shown here is derived from an EMBL/GenBank/DDBJ whole genome shotgun (WGS) entry which is preliminary data.</text>
</comment>
<dbReference type="SMART" id="SM00355">
    <property type="entry name" value="ZnF_C2H2"/>
    <property type="match status" value="1"/>
</dbReference>
<proteinExistence type="predicted"/>
<dbReference type="AlphaFoldDB" id="A0A915YQ63"/>